<feature type="region of interest" description="Disordered" evidence="1">
    <location>
        <begin position="294"/>
        <end position="313"/>
    </location>
</feature>
<proteinExistence type="predicted"/>
<feature type="region of interest" description="Disordered" evidence="1">
    <location>
        <begin position="98"/>
        <end position="201"/>
    </location>
</feature>
<feature type="compositionally biased region" description="Basic residues" evidence="1">
    <location>
        <begin position="304"/>
        <end position="313"/>
    </location>
</feature>
<evidence type="ECO:0000313" key="2">
    <source>
        <dbReference type="EMBL" id="KAE8124253.1"/>
    </source>
</evidence>
<accession>A0A5N6RSS9</accession>
<feature type="region of interest" description="Disordered" evidence="1">
    <location>
        <begin position="216"/>
        <end position="252"/>
    </location>
</feature>
<feature type="compositionally biased region" description="Basic and acidic residues" evidence="1">
    <location>
        <begin position="294"/>
        <end position="303"/>
    </location>
</feature>
<name>A0A5N6RSS9_9ROSI</name>
<feature type="region of interest" description="Disordered" evidence="1">
    <location>
        <begin position="1"/>
        <end position="86"/>
    </location>
</feature>
<reference evidence="2 3" key="1">
    <citation type="submission" date="2019-06" db="EMBL/GenBank/DDBJ databases">
        <title>A chromosomal-level reference genome of Carpinus fangiana (Coryloideae, Betulaceae).</title>
        <authorList>
            <person name="Yang X."/>
            <person name="Wang Z."/>
            <person name="Zhang L."/>
            <person name="Hao G."/>
            <person name="Liu J."/>
            <person name="Yang Y."/>
        </authorList>
    </citation>
    <scope>NUCLEOTIDE SEQUENCE [LARGE SCALE GENOMIC DNA]</scope>
    <source>
        <strain evidence="2">Cfa_2016G</strain>
        <tissue evidence="2">Leaf</tissue>
    </source>
</reference>
<feature type="compositionally biased region" description="Polar residues" evidence="1">
    <location>
        <begin position="24"/>
        <end position="36"/>
    </location>
</feature>
<gene>
    <name evidence="2" type="ORF">FH972_019155</name>
</gene>
<dbReference type="OrthoDB" id="1306268at2759"/>
<protein>
    <submittedName>
        <fullName evidence="2">Uncharacterized protein</fullName>
    </submittedName>
</protein>
<feature type="compositionally biased region" description="Basic and acidic residues" evidence="1">
    <location>
        <begin position="7"/>
        <end position="20"/>
    </location>
</feature>
<keyword evidence="3" id="KW-1185">Reference proteome</keyword>
<feature type="compositionally biased region" description="Basic and acidic residues" evidence="1">
    <location>
        <begin position="61"/>
        <end position="77"/>
    </location>
</feature>
<evidence type="ECO:0000256" key="1">
    <source>
        <dbReference type="SAM" id="MobiDB-lite"/>
    </source>
</evidence>
<dbReference type="EMBL" id="CM017328">
    <property type="protein sequence ID" value="KAE8124253.1"/>
    <property type="molecule type" value="Genomic_DNA"/>
</dbReference>
<feature type="compositionally biased region" description="Polar residues" evidence="1">
    <location>
        <begin position="234"/>
        <end position="246"/>
    </location>
</feature>
<sequence>MIFSGRKSVDRLPKKGDVHGSCKNPFSSCPRQSASGVISEDGADEKPRLVFKIKLPPSQNKGEKPCKVSEDRADEKLVPTSSSGTNIVEEKPRLVFKIKHPPSLDKDERLVPTTSSGNGMSHGYPFKKPISRCPTKSASRVATKKPFPTSSTAEKKACPVTRAIKLPTPNTKGIELNGKSGGQSDPKSAMDDKLALMPSSGGKKERCVIKIIKSSVQRQNKEEQLNTREVAVQKTESTNESSTLAKTTEKSRLKNVQMDEKALELKLEAWTRKLHQRYQQAQNAKRKIELIDFKDIPKPENAPKRSRNQYRRL</sequence>
<dbReference type="AlphaFoldDB" id="A0A5N6RSS9"/>
<evidence type="ECO:0000313" key="3">
    <source>
        <dbReference type="Proteomes" id="UP000327013"/>
    </source>
</evidence>
<dbReference type="Proteomes" id="UP000327013">
    <property type="component" value="Chromosome 8"/>
</dbReference>
<organism evidence="2 3">
    <name type="scientific">Carpinus fangiana</name>
    <dbReference type="NCBI Taxonomy" id="176857"/>
    <lineage>
        <taxon>Eukaryota</taxon>
        <taxon>Viridiplantae</taxon>
        <taxon>Streptophyta</taxon>
        <taxon>Embryophyta</taxon>
        <taxon>Tracheophyta</taxon>
        <taxon>Spermatophyta</taxon>
        <taxon>Magnoliopsida</taxon>
        <taxon>eudicotyledons</taxon>
        <taxon>Gunneridae</taxon>
        <taxon>Pentapetalae</taxon>
        <taxon>rosids</taxon>
        <taxon>fabids</taxon>
        <taxon>Fagales</taxon>
        <taxon>Betulaceae</taxon>
        <taxon>Carpinus</taxon>
    </lineage>
</organism>